<dbReference type="Pfam" id="PF07714">
    <property type="entry name" value="PK_Tyr_Ser-Thr"/>
    <property type="match status" value="1"/>
</dbReference>
<dbReference type="InterPro" id="IPR011009">
    <property type="entry name" value="Kinase-like_dom_sf"/>
</dbReference>
<feature type="compositionally biased region" description="Low complexity" evidence="7">
    <location>
        <begin position="224"/>
        <end position="246"/>
    </location>
</feature>
<proteinExistence type="predicted"/>
<dbReference type="PANTHER" id="PTHR44329:SF298">
    <property type="entry name" value="MIXED LINEAGE KINASE DOMAIN-LIKE PROTEIN"/>
    <property type="match status" value="1"/>
</dbReference>
<feature type="compositionally biased region" description="Low complexity" evidence="7">
    <location>
        <begin position="142"/>
        <end position="157"/>
    </location>
</feature>
<dbReference type="InterPro" id="IPR051681">
    <property type="entry name" value="Ser/Thr_Kinases-Pseudokinases"/>
</dbReference>
<keyword evidence="12" id="KW-1185">Reference proteome</keyword>
<evidence type="ECO:0000256" key="2">
    <source>
        <dbReference type="ARBA" id="ARBA00022679"/>
    </source>
</evidence>
<keyword evidence="9" id="KW-0732">Signal</keyword>
<feature type="compositionally biased region" description="Pro residues" evidence="7">
    <location>
        <begin position="132"/>
        <end position="141"/>
    </location>
</feature>
<gene>
    <name evidence="11" type="ORF">WJX74_006734</name>
</gene>
<dbReference type="PRINTS" id="PR00109">
    <property type="entry name" value="TYRKINASE"/>
</dbReference>
<evidence type="ECO:0000313" key="11">
    <source>
        <dbReference type="EMBL" id="KAK9816226.1"/>
    </source>
</evidence>
<reference evidence="11 12" key="1">
    <citation type="journal article" date="2024" name="Nat. Commun.">
        <title>Phylogenomics reveals the evolutionary origins of lichenization in chlorophyte algae.</title>
        <authorList>
            <person name="Puginier C."/>
            <person name="Libourel C."/>
            <person name="Otte J."/>
            <person name="Skaloud P."/>
            <person name="Haon M."/>
            <person name="Grisel S."/>
            <person name="Petersen M."/>
            <person name="Berrin J.G."/>
            <person name="Delaux P.M."/>
            <person name="Dal Grande F."/>
            <person name="Keller J."/>
        </authorList>
    </citation>
    <scope>NUCLEOTIDE SEQUENCE [LARGE SCALE GENOMIC DNA]</scope>
    <source>
        <strain evidence="11 12">SAG 2145</strain>
    </source>
</reference>
<dbReference type="CDD" id="cd13999">
    <property type="entry name" value="STKc_MAP3K-like"/>
    <property type="match status" value="1"/>
</dbReference>
<evidence type="ECO:0000256" key="4">
    <source>
        <dbReference type="ARBA" id="ARBA00022777"/>
    </source>
</evidence>
<dbReference type="GO" id="GO:0005524">
    <property type="term" value="F:ATP binding"/>
    <property type="evidence" value="ECO:0007669"/>
    <property type="project" value="UniProtKB-UniRule"/>
</dbReference>
<dbReference type="InterPro" id="IPR017441">
    <property type="entry name" value="Protein_kinase_ATP_BS"/>
</dbReference>
<feature type="compositionally biased region" description="Pro residues" evidence="7">
    <location>
        <begin position="330"/>
        <end position="346"/>
    </location>
</feature>
<dbReference type="SMART" id="SM00220">
    <property type="entry name" value="S_TKc"/>
    <property type="match status" value="1"/>
</dbReference>
<dbReference type="PANTHER" id="PTHR44329">
    <property type="entry name" value="SERINE/THREONINE-PROTEIN KINASE TNNI3K-RELATED"/>
    <property type="match status" value="1"/>
</dbReference>
<feature type="chain" id="PRO_5043710538" description="Protein kinase domain-containing protein" evidence="9">
    <location>
        <begin position="34"/>
        <end position="1182"/>
    </location>
</feature>
<dbReference type="InterPro" id="IPR001245">
    <property type="entry name" value="Ser-Thr/Tyr_kinase_cat_dom"/>
</dbReference>
<evidence type="ECO:0000256" key="8">
    <source>
        <dbReference type="SAM" id="Phobius"/>
    </source>
</evidence>
<organism evidence="11 12">
    <name type="scientific">Apatococcus lobatus</name>
    <dbReference type="NCBI Taxonomy" id="904363"/>
    <lineage>
        <taxon>Eukaryota</taxon>
        <taxon>Viridiplantae</taxon>
        <taxon>Chlorophyta</taxon>
        <taxon>core chlorophytes</taxon>
        <taxon>Trebouxiophyceae</taxon>
        <taxon>Chlorellales</taxon>
        <taxon>Chlorellaceae</taxon>
        <taxon>Apatococcus</taxon>
    </lineage>
</organism>
<dbReference type="AlphaFoldDB" id="A0AAW1Q5U7"/>
<dbReference type="Gene3D" id="1.10.510.10">
    <property type="entry name" value="Transferase(Phosphotransferase) domain 1"/>
    <property type="match status" value="1"/>
</dbReference>
<sequence>MSAATAAPGQQMRSRSLLVLFAVALVLPHDSSAQGLQRNVSIAPAPAPFIAVATAVPPPPPPPVSTARPPPPPPASPTAVAPSTTATASYVAETPAPSTSPRPSPPPPASPASPSPSPVAAASPPTSSSRSSPPPPPPPSSPTVAAVAPAPSSSTTSSPPPPPATATVAATPPTAAISRTAQVPAPSTSGTSVSPPSPTVTAAPPTVASPPPPSPITATPPSPATVAVTNTATPSAPIQAPAAALQSPPPPASPPIAASASPPSQTTASPTVRQLAGAAPQTAEGASAAGPPTAAAAPTAPAAAFASSTAAAQSPSSTAVQPPAAESRPPITPAAPPAPNPSPPAPSSIAVIAPTPASLYQKTAATPIPAAESPVGQLQSPPTASAAAPLYTNSTPGSLAALAIAVAPLSGLPLAPSFAPSPAKGADFFLPVGPAPAGSRILSVSRDPLALAPSPLAAVVAAAAAVTTTQVRTAAAPAVTGNYSAAGAPTPSGSILAAPAPGSNDAAKLVGQATTTLDAEILVSGNDLVPFNSAKEQAVANSVKAILANYTTVVSVNGATPRGTATAPVSGPGLPPGSTETVTFVPSSAPTPPAGSVSVSVSPSSGRRLLATAQQSVQVNITVTTNTANATAVQDAINTAINNGQLAATLQAAGLDASDVSAVSINVIAVNTPPPPPPPGSPVNTAPAIAPAPKSSTPTGAIVGAVVGGVVGAAALITVLYCCIAARTRKRNRDLEAIQARLSSKESYDSGSSDEAHRLPAFFPGGKATSGLAKIRTGKLGGKSDPLRAESEVLSSSEFSSTDYTDSNEKVLHGSGHIPPTVASSDVTSPGATSVQPGESTDLGSEDTALAALVPGGSDTDGTLLVAGRNRQNVNANLWQILWKDLNVQKQIGEGSFGKVYLAKWRETTVAAKVLLGGTTNSTDEEFPNRDSPLLDGLTKEAGMMASLRHPNVVMYLGVCMEPPCVITEYCARGSLNDVLKRARYVPALAMQLDWPRRLNMCLDAAKGMMYLHSSEPPIIHRDLKSPNLLVDKHWRVKVCDFNLSRVMEETVVLSSMAASNPRWLAPEILSGRGYTYSSDVYSFGIIMWEFLTWRVPWHECGPWQVVALVTEGSARPEIPPIEAQPSKTFPGYEDYVKLMQRCWAQDPEARPDFTQIISALRKLLASEMQNRQKEEKATIMS</sequence>
<feature type="compositionally biased region" description="Low complexity" evidence="7">
    <location>
        <begin position="255"/>
        <end position="271"/>
    </location>
</feature>
<protein>
    <recommendedName>
        <fullName evidence="10">Protein kinase domain-containing protein</fullName>
    </recommendedName>
</protein>
<dbReference type="EMBL" id="JALJOS010000086">
    <property type="protein sequence ID" value="KAK9816226.1"/>
    <property type="molecule type" value="Genomic_DNA"/>
</dbReference>
<evidence type="ECO:0000256" key="3">
    <source>
        <dbReference type="ARBA" id="ARBA00022741"/>
    </source>
</evidence>
<evidence type="ECO:0000256" key="9">
    <source>
        <dbReference type="SAM" id="SignalP"/>
    </source>
</evidence>
<feature type="compositionally biased region" description="Low complexity" evidence="7">
    <location>
        <begin position="77"/>
        <end position="97"/>
    </location>
</feature>
<dbReference type="PROSITE" id="PS00107">
    <property type="entry name" value="PROTEIN_KINASE_ATP"/>
    <property type="match status" value="1"/>
</dbReference>
<keyword evidence="1" id="KW-0723">Serine/threonine-protein kinase</keyword>
<feature type="compositionally biased region" description="Pro residues" evidence="7">
    <location>
        <begin position="207"/>
        <end position="223"/>
    </location>
</feature>
<feature type="region of interest" description="Disordered" evidence="7">
    <location>
        <begin position="673"/>
        <end position="695"/>
    </location>
</feature>
<feature type="signal peptide" evidence="9">
    <location>
        <begin position="1"/>
        <end position="33"/>
    </location>
</feature>
<keyword evidence="8" id="KW-0812">Transmembrane</keyword>
<dbReference type="Gene3D" id="3.30.200.20">
    <property type="entry name" value="Phosphorylase Kinase, domain 1"/>
    <property type="match status" value="1"/>
</dbReference>
<feature type="compositionally biased region" description="Low complexity" evidence="7">
    <location>
        <begin position="282"/>
        <end position="325"/>
    </location>
</feature>
<evidence type="ECO:0000313" key="12">
    <source>
        <dbReference type="Proteomes" id="UP001438707"/>
    </source>
</evidence>
<keyword evidence="2" id="KW-0808">Transferase</keyword>
<dbReference type="PROSITE" id="PS00108">
    <property type="entry name" value="PROTEIN_KINASE_ST"/>
    <property type="match status" value="1"/>
</dbReference>
<feature type="compositionally biased region" description="Low complexity" evidence="7">
    <location>
        <begin position="165"/>
        <end position="176"/>
    </location>
</feature>
<evidence type="ECO:0000256" key="6">
    <source>
        <dbReference type="PROSITE-ProRule" id="PRU10141"/>
    </source>
</evidence>
<evidence type="ECO:0000256" key="7">
    <source>
        <dbReference type="SAM" id="MobiDB-lite"/>
    </source>
</evidence>
<name>A0AAW1Q5U7_9CHLO</name>
<feature type="compositionally biased region" description="Pro residues" evidence="7">
    <location>
        <begin position="57"/>
        <end position="76"/>
    </location>
</feature>
<feature type="domain" description="Protein kinase" evidence="10">
    <location>
        <begin position="886"/>
        <end position="1165"/>
    </location>
</feature>
<dbReference type="InterPro" id="IPR008271">
    <property type="entry name" value="Ser/Thr_kinase_AS"/>
</dbReference>
<feature type="compositionally biased region" description="Polar residues" evidence="7">
    <location>
        <begin position="822"/>
        <end position="843"/>
    </location>
</feature>
<dbReference type="InterPro" id="IPR000719">
    <property type="entry name" value="Prot_kinase_dom"/>
</dbReference>
<keyword evidence="4" id="KW-0418">Kinase</keyword>
<feature type="compositionally biased region" description="Low complexity" evidence="7">
    <location>
        <begin position="183"/>
        <end position="206"/>
    </location>
</feature>
<feature type="region of interest" description="Disordered" evidence="7">
    <location>
        <begin position="777"/>
        <end position="844"/>
    </location>
</feature>
<keyword evidence="8" id="KW-0472">Membrane</keyword>
<evidence type="ECO:0000256" key="1">
    <source>
        <dbReference type="ARBA" id="ARBA00022527"/>
    </source>
</evidence>
<keyword evidence="8" id="KW-1133">Transmembrane helix</keyword>
<feature type="compositionally biased region" description="Low complexity" evidence="7">
    <location>
        <begin position="792"/>
        <end position="801"/>
    </location>
</feature>
<feature type="compositionally biased region" description="Low complexity" evidence="7">
    <location>
        <begin position="118"/>
        <end position="131"/>
    </location>
</feature>
<accession>A0AAW1Q5U7</accession>
<keyword evidence="3 6" id="KW-0547">Nucleotide-binding</keyword>
<feature type="region of interest" description="Disordered" evidence="7">
    <location>
        <begin position="57"/>
        <end position="350"/>
    </location>
</feature>
<dbReference type="SUPFAM" id="SSF56112">
    <property type="entry name" value="Protein kinase-like (PK-like)"/>
    <property type="match status" value="1"/>
</dbReference>
<feature type="binding site" evidence="6">
    <location>
        <position position="913"/>
    </location>
    <ligand>
        <name>ATP</name>
        <dbReference type="ChEBI" id="CHEBI:30616"/>
    </ligand>
</feature>
<comment type="caution">
    <text evidence="11">The sequence shown here is derived from an EMBL/GenBank/DDBJ whole genome shotgun (WGS) entry which is preliminary data.</text>
</comment>
<feature type="transmembrane region" description="Helical" evidence="8">
    <location>
        <begin position="701"/>
        <end position="724"/>
    </location>
</feature>
<evidence type="ECO:0000259" key="10">
    <source>
        <dbReference type="PROSITE" id="PS50011"/>
    </source>
</evidence>
<dbReference type="PROSITE" id="PS50011">
    <property type="entry name" value="PROTEIN_KINASE_DOM"/>
    <property type="match status" value="1"/>
</dbReference>
<feature type="compositionally biased region" description="Pro residues" evidence="7">
    <location>
        <begin position="98"/>
        <end position="117"/>
    </location>
</feature>
<dbReference type="GO" id="GO:0004674">
    <property type="term" value="F:protein serine/threonine kinase activity"/>
    <property type="evidence" value="ECO:0007669"/>
    <property type="project" value="UniProtKB-KW"/>
</dbReference>
<dbReference type="Proteomes" id="UP001438707">
    <property type="component" value="Unassembled WGS sequence"/>
</dbReference>
<evidence type="ECO:0000256" key="5">
    <source>
        <dbReference type="ARBA" id="ARBA00022840"/>
    </source>
</evidence>
<keyword evidence="5 6" id="KW-0067">ATP-binding</keyword>